<comment type="subcellular location">
    <subcellularLocation>
        <location evidence="1">Endoplasmic reticulum membrane</location>
    </subcellularLocation>
</comment>
<proteinExistence type="predicted"/>
<feature type="non-terminal residue" evidence="6">
    <location>
        <position position="78"/>
    </location>
</feature>
<accession>X0U1G6</accession>
<sequence>MAKFEPEVLGEMVKECIGLPHDEMLNAITEAVDKRYPKLHIRKKRKWHWSNAGGAMLQISFLYGSLTEYLLFAHTAIG</sequence>
<name>X0U1G6_9ZZZZ</name>
<evidence type="ECO:0000256" key="2">
    <source>
        <dbReference type="ARBA" id="ARBA00022692"/>
    </source>
</evidence>
<dbReference type="EMBL" id="BARS01017103">
    <property type="protein sequence ID" value="GAF94252.1"/>
    <property type="molecule type" value="Genomic_DNA"/>
</dbReference>
<keyword evidence="3" id="KW-0256">Endoplasmic reticulum</keyword>
<dbReference type="Pfam" id="PF04622">
    <property type="entry name" value="ERG2_Sigma1R"/>
    <property type="match status" value="1"/>
</dbReference>
<dbReference type="AlphaFoldDB" id="X0U1G6"/>
<organism evidence="6">
    <name type="scientific">marine sediment metagenome</name>
    <dbReference type="NCBI Taxonomy" id="412755"/>
    <lineage>
        <taxon>unclassified sequences</taxon>
        <taxon>metagenomes</taxon>
        <taxon>ecological metagenomes</taxon>
    </lineage>
</organism>
<dbReference type="PANTHER" id="PTHR10868:SF1">
    <property type="entry name" value="SIGMA NON-OPIOID INTRACELLULAR RECEPTOR 1"/>
    <property type="match status" value="1"/>
</dbReference>
<evidence type="ECO:0000256" key="4">
    <source>
        <dbReference type="ARBA" id="ARBA00022989"/>
    </source>
</evidence>
<keyword evidence="2" id="KW-0812">Transmembrane</keyword>
<protein>
    <submittedName>
        <fullName evidence="6">Uncharacterized protein</fullName>
    </submittedName>
</protein>
<dbReference type="PANTHER" id="PTHR10868">
    <property type="entry name" value="SIGMA 1-TYPE OPIOID RECEPTOR-RELATED"/>
    <property type="match status" value="1"/>
</dbReference>
<comment type="caution">
    <text evidence="6">The sequence shown here is derived from an EMBL/GenBank/DDBJ whole genome shotgun (WGS) entry which is preliminary data.</text>
</comment>
<evidence type="ECO:0000313" key="6">
    <source>
        <dbReference type="EMBL" id="GAF94252.1"/>
    </source>
</evidence>
<dbReference type="GO" id="GO:0005789">
    <property type="term" value="C:endoplasmic reticulum membrane"/>
    <property type="evidence" value="ECO:0007669"/>
    <property type="project" value="UniProtKB-SubCell"/>
</dbReference>
<keyword evidence="5" id="KW-0472">Membrane</keyword>
<evidence type="ECO:0000256" key="1">
    <source>
        <dbReference type="ARBA" id="ARBA00004586"/>
    </source>
</evidence>
<evidence type="ECO:0000256" key="5">
    <source>
        <dbReference type="ARBA" id="ARBA00023136"/>
    </source>
</evidence>
<keyword evidence="4" id="KW-1133">Transmembrane helix</keyword>
<evidence type="ECO:0000256" key="3">
    <source>
        <dbReference type="ARBA" id="ARBA00022824"/>
    </source>
</evidence>
<reference evidence="6" key="1">
    <citation type="journal article" date="2014" name="Front. Microbiol.">
        <title>High frequency of phylogenetically diverse reductive dehalogenase-homologous genes in deep subseafloor sedimentary metagenomes.</title>
        <authorList>
            <person name="Kawai M."/>
            <person name="Futagami T."/>
            <person name="Toyoda A."/>
            <person name="Takaki Y."/>
            <person name="Nishi S."/>
            <person name="Hori S."/>
            <person name="Arai W."/>
            <person name="Tsubouchi T."/>
            <person name="Morono Y."/>
            <person name="Uchiyama I."/>
            <person name="Ito T."/>
            <person name="Fujiyama A."/>
            <person name="Inagaki F."/>
            <person name="Takami H."/>
        </authorList>
    </citation>
    <scope>NUCLEOTIDE SEQUENCE</scope>
    <source>
        <strain evidence="6">Expedition CK06-06</strain>
    </source>
</reference>
<gene>
    <name evidence="6" type="ORF">S01H1_28024</name>
</gene>
<dbReference type="InterPro" id="IPR006716">
    <property type="entry name" value="ERG2_sigma1_rcpt-like"/>
</dbReference>